<dbReference type="Pfam" id="PF00561">
    <property type="entry name" value="Abhydrolase_1"/>
    <property type="match status" value="1"/>
</dbReference>
<comment type="caution">
    <text evidence="7">The sequence shown here is derived from an EMBL/GenBank/DDBJ whole genome shotgun (WGS) entry which is preliminary data.</text>
</comment>
<dbReference type="InterPro" id="IPR029058">
    <property type="entry name" value="AB_hydrolase_fold"/>
</dbReference>
<dbReference type="SUPFAM" id="SSF53474">
    <property type="entry name" value="alpha/beta-Hydrolases"/>
    <property type="match status" value="1"/>
</dbReference>
<feature type="domain" description="AB hydrolase-1" evidence="6">
    <location>
        <begin position="119"/>
        <end position="505"/>
    </location>
</feature>
<reference evidence="7 8" key="1">
    <citation type="journal article" date="2021" name="BMC Genomics">
        <title>Genome-resolved metagenome and metatranscriptome analyses of thermophilic composting reveal key bacterial players and their metabolic interactions.</title>
        <authorList>
            <person name="Braga L.P.P."/>
            <person name="Pereira R.V."/>
            <person name="Martins L.F."/>
            <person name="Moura L.M.S."/>
            <person name="Sanchez F.B."/>
            <person name="Patane J.S.L."/>
            <person name="da Silva A.M."/>
            <person name="Setubal J.C."/>
        </authorList>
    </citation>
    <scope>NUCLEOTIDE SEQUENCE [LARGE SCALE GENOMIC DNA]</scope>
    <source>
        <strain evidence="7">ZC4RG45</strain>
    </source>
</reference>
<evidence type="ECO:0000256" key="2">
    <source>
        <dbReference type="ARBA" id="ARBA00022729"/>
    </source>
</evidence>
<accession>A0ABD6FI91</accession>
<dbReference type="PROSITE" id="PS51257">
    <property type="entry name" value="PROKAR_LIPOPROTEIN"/>
    <property type="match status" value="1"/>
</dbReference>
<evidence type="ECO:0000313" key="8">
    <source>
        <dbReference type="Proteomes" id="UP000249324"/>
    </source>
</evidence>
<dbReference type="EMBL" id="QGUI02000110">
    <property type="protein sequence ID" value="MFO7192579.1"/>
    <property type="molecule type" value="Genomic_DNA"/>
</dbReference>
<dbReference type="InterPro" id="IPR000073">
    <property type="entry name" value="AB_hydrolase_1"/>
</dbReference>
<feature type="signal peptide" evidence="5">
    <location>
        <begin position="1"/>
        <end position="21"/>
    </location>
</feature>
<protein>
    <submittedName>
        <fullName evidence="7">Alpha/beta hydrolase</fullName>
    </submittedName>
</protein>
<organism evidence="7 8">
    <name type="scientific">Thermocrispum agreste</name>
    <dbReference type="NCBI Taxonomy" id="37925"/>
    <lineage>
        <taxon>Bacteria</taxon>
        <taxon>Bacillati</taxon>
        <taxon>Actinomycetota</taxon>
        <taxon>Actinomycetes</taxon>
        <taxon>Pseudonocardiales</taxon>
        <taxon>Pseudonocardiaceae</taxon>
        <taxon>Thermocrispum</taxon>
    </lineage>
</organism>
<evidence type="ECO:0000313" key="7">
    <source>
        <dbReference type="EMBL" id="MFO7192579.1"/>
    </source>
</evidence>
<feature type="chain" id="PRO_5044756553" evidence="5">
    <location>
        <begin position="22"/>
        <end position="534"/>
    </location>
</feature>
<keyword evidence="2 5" id="KW-0732">Signal</keyword>
<comment type="similarity">
    <text evidence="1">Belongs to the peptidase S33 family.</text>
</comment>
<dbReference type="PANTHER" id="PTHR43248:SF29">
    <property type="entry name" value="TRIPEPTIDYL AMINOPEPTIDASE"/>
    <property type="match status" value="1"/>
</dbReference>
<dbReference type="GO" id="GO:0016787">
    <property type="term" value="F:hydrolase activity"/>
    <property type="evidence" value="ECO:0007669"/>
    <property type="project" value="UniProtKB-KW"/>
</dbReference>
<gene>
    <name evidence="7" type="ORF">DIU77_010095</name>
</gene>
<dbReference type="AlphaFoldDB" id="A0ABD6FI91"/>
<feature type="region of interest" description="Disordered" evidence="4">
    <location>
        <begin position="25"/>
        <end position="44"/>
    </location>
</feature>
<dbReference type="InterPro" id="IPR051601">
    <property type="entry name" value="Serine_prot/Carboxylest_S33"/>
</dbReference>
<keyword evidence="3 7" id="KW-0378">Hydrolase</keyword>
<evidence type="ECO:0000259" key="6">
    <source>
        <dbReference type="Pfam" id="PF00561"/>
    </source>
</evidence>
<evidence type="ECO:0000256" key="1">
    <source>
        <dbReference type="ARBA" id="ARBA00010088"/>
    </source>
</evidence>
<evidence type="ECO:0000256" key="4">
    <source>
        <dbReference type="SAM" id="MobiDB-lite"/>
    </source>
</evidence>
<evidence type="ECO:0000256" key="5">
    <source>
        <dbReference type="SAM" id="SignalP"/>
    </source>
</evidence>
<sequence length="534" mass="57884">MRPRIRAIVLIAALVSVPSLAACTGDEQGQRPTPAPVTPKPLADGPAELRGFYGQQVRWGPCDGYASTDLGERVLRVANGLQCTRLKVPLDYDEPDGPTVDVALLRQPARGPGKRIGSLLVNPGGPGASGVEAAAALTLSPAMKELAARFDIVGFDPRGVGASRPQVKCYTPAERDADRADDVEVAGTKAAAAAAERQARAFARKCAQRTKYGKQFLQTLGSKDVARDMDVMRSALGDAKLTYLGYSYGTRIGYTYAEQFPDKVRAMVLDGALDPTQDVVDSLVKQGAGFGRAFTEFARWCVERPDCALGRSAPHAVRAYQKLVRPLIDHKIDLADGRKLSFEDATTGTIYALYTESRWEDLNAALNELKRNRGEQLIALADEYLDREDDGTYANTQDVLVAVRCVDDRRETDRAKRAEAERRYLKVAPFLDPGRPSVTYRDVCAFWPVEPTAKPHLPDVEGLPPVLVISTTGDPATPYQAGVQLAKALGGRLLTFEGRQHTVFGQGVRCVDDAGVAYLIEGELPPQGLRCKNG</sequence>
<evidence type="ECO:0000256" key="3">
    <source>
        <dbReference type="ARBA" id="ARBA00022801"/>
    </source>
</evidence>
<dbReference type="Proteomes" id="UP000249324">
    <property type="component" value="Unassembled WGS sequence"/>
</dbReference>
<name>A0ABD6FI91_9PSEU</name>
<proteinExistence type="inferred from homology"/>
<dbReference type="PANTHER" id="PTHR43248">
    <property type="entry name" value="2-SUCCINYL-6-HYDROXY-2,4-CYCLOHEXADIENE-1-CARBOXYLATE SYNTHASE"/>
    <property type="match status" value="1"/>
</dbReference>
<dbReference type="Gene3D" id="3.40.50.1820">
    <property type="entry name" value="alpha/beta hydrolase"/>
    <property type="match status" value="1"/>
</dbReference>